<dbReference type="InterPro" id="IPR002646">
    <property type="entry name" value="PolA_pol_head_dom"/>
</dbReference>
<dbReference type="GO" id="GO:0003723">
    <property type="term" value="F:RNA binding"/>
    <property type="evidence" value="ECO:0007669"/>
    <property type="project" value="UniProtKB-UniRule"/>
</dbReference>
<evidence type="ECO:0000313" key="13">
    <source>
        <dbReference type="EMBL" id="GFO67678.1"/>
    </source>
</evidence>
<dbReference type="CDD" id="cd05398">
    <property type="entry name" value="NT_ClassII-CCAase"/>
    <property type="match status" value="1"/>
</dbReference>
<reference evidence="14" key="1">
    <citation type="submission" date="2020-06" db="EMBL/GenBank/DDBJ databases">
        <title>Draft genomic sequecing of Geomonas sp. Red745.</title>
        <authorList>
            <person name="Itoh H."/>
            <person name="Xu Z.X."/>
            <person name="Ushijima N."/>
            <person name="Masuda Y."/>
            <person name="Shiratori Y."/>
            <person name="Senoo K."/>
        </authorList>
    </citation>
    <scope>NUCLEOTIDE SEQUENCE [LARGE SCALE GENOMIC DNA]</scope>
    <source>
        <strain evidence="14">Red745</strain>
    </source>
</reference>
<dbReference type="SUPFAM" id="SSF81891">
    <property type="entry name" value="Poly A polymerase C-terminal region-like"/>
    <property type="match status" value="1"/>
</dbReference>
<keyword evidence="1 7" id="KW-0507">mRNA processing</keyword>
<comment type="function">
    <text evidence="7">Adds poly(A) tail to the 3' end of many RNAs, which usually targets these RNAs for decay. Plays a significant role in the global control of gene expression, through influencing the rate of transcript degradation, and in the general RNA quality control.</text>
</comment>
<dbReference type="PANTHER" id="PTHR43051:SF1">
    <property type="entry name" value="POLYNUCLEOTIDE ADENYLYLTRANSFERASE FAMILY PROTEIN"/>
    <property type="match status" value="1"/>
</dbReference>
<evidence type="ECO:0000256" key="3">
    <source>
        <dbReference type="ARBA" id="ARBA00022741"/>
    </source>
</evidence>
<sequence>MNTKRNKLVIPRAEHSISRSLLSPNGVKVLYKLRDHGYTAYLVGGGVRDLLLGREPKDFDVATDATPTQLKKLFRNCRLIGRRFRLAHLHFQDEIIEVATFRAGADGSAAEAPDAVENELPERSVVPEAPSDATLDPALDDLGTRHGRDGRHLLSGPRMLKSEDGMVLRDNIFGTPEEDAVRRDFTVNALFYNIVDFSIIDHVGGIEDLKHGLIRTIGDPLVRFTEDPVRMIRAVRFAAMLGFNIESQTEAAMCELCGTINKATPPRLYEEVLKLLMMGAGERTYQMLRHYGLFEPLFPHFDAWLSRESDCYPHVRVGKALDWIDERIGAGGTVSAPLLIALMFGEYLEEKVSGFRAEGFPPQQATDAALAEFAGELSATVVIPNRVLIAVREILSCQLRFQKTPGRNARGVVGRHVFPDALAYLCFLEQLNPPKRSLADWWQRFAEEQAAPEAAAATSPSGEPAEAKPKKRRRRRRRRKPADTPAAE</sequence>
<dbReference type="AlphaFoldDB" id="A0A6V8N526"/>
<evidence type="ECO:0000259" key="11">
    <source>
        <dbReference type="Pfam" id="PF12626"/>
    </source>
</evidence>
<feature type="active site" evidence="7">
    <location>
        <position position="184"/>
    </location>
</feature>
<evidence type="ECO:0000259" key="12">
    <source>
        <dbReference type="Pfam" id="PF12627"/>
    </source>
</evidence>
<evidence type="ECO:0000256" key="6">
    <source>
        <dbReference type="ARBA" id="ARBA00023163"/>
    </source>
</evidence>
<dbReference type="SUPFAM" id="SSF81301">
    <property type="entry name" value="Nucleotidyltransferase"/>
    <property type="match status" value="2"/>
</dbReference>
<keyword evidence="14" id="KW-1185">Reference proteome</keyword>
<evidence type="ECO:0000256" key="9">
    <source>
        <dbReference type="SAM" id="MobiDB-lite"/>
    </source>
</evidence>
<dbReference type="GO" id="GO:0043633">
    <property type="term" value="P:polyadenylation-dependent RNA catabolic process"/>
    <property type="evidence" value="ECO:0007669"/>
    <property type="project" value="InterPro"/>
</dbReference>
<feature type="domain" description="Polymerase A arginine-rich C-terminal" evidence="11">
    <location>
        <begin position="359"/>
        <end position="478"/>
    </location>
</feature>
<gene>
    <name evidence="7 13" type="primary">pcnB</name>
    <name evidence="13" type="ORF">GMLC_12570</name>
</gene>
<feature type="active site" evidence="7">
    <location>
        <position position="58"/>
    </location>
</feature>
<dbReference type="HAMAP" id="MF_00957">
    <property type="entry name" value="PolyA_pol"/>
    <property type="match status" value="1"/>
</dbReference>
<protein>
    <recommendedName>
        <fullName evidence="7">Poly(A) polymerase I</fullName>
        <shortName evidence="7">PAP I</shortName>
        <ecNumber evidence="7">2.7.7.19</ecNumber>
    </recommendedName>
</protein>
<dbReference type="Pfam" id="PF12627">
    <property type="entry name" value="PolyA_pol_RNAbd"/>
    <property type="match status" value="1"/>
</dbReference>
<feature type="active site" evidence="7">
    <location>
        <position position="60"/>
    </location>
</feature>
<comment type="similarity">
    <text evidence="7 8">Belongs to the tRNA nucleotidyltransferase/poly(A) polymerase family.</text>
</comment>
<dbReference type="InterPro" id="IPR032828">
    <property type="entry name" value="PolyA_RNA-bd"/>
</dbReference>
<proteinExistence type="inferred from homology"/>
<keyword evidence="6 7" id="KW-0804">Transcription</keyword>
<feature type="region of interest" description="Disordered" evidence="9">
    <location>
        <begin position="123"/>
        <end position="147"/>
    </location>
</feature>
<evidence type="ECO:0000256" key="4">
    <source>
        <dbReference type="ARBA" id="ARBA00022840"/>
    </source>
</evidence>
<feature type="region of interest" description="Disordered" evidence="9">
    <location>
        <begin position="449"/>
        <end position="488"/>
    </location>
</feature>
<dbReference type="Pfam" id="PF01743">
    <property type="entry name" value="PolyA_pol"/>
    <property type="match status" value="1"/>
</dbReference>
<keyword evidence="5 7" id="KW-0694">RNA-binding</keyword>
<evidence type="ECO:0000259" key="10">
    <source>
        <dbReference type="Pfam" id="PF01743"/>
    </source>
</evidence>
<evidence type="ECO:0000256" key="7">
    <source>
        <dbReference type="HAMAP-Rule" id="MF_00957"/>
    </source>
</evidence>
<dbReference type="InterPro" id="IPR052191">
    <property type="entry name" value="tRNA_ntf/polyA_polymerase_I"/>
</dbReference>
<dbReference type="GO" id="GO:0006397">
    <property type="term" value="P:mRNA processing"/>
    <property type="evidence" value="ECO:0007669"/>
    <property type="project" value="UniProtKB-KW"/>
</dbReference>
<name>A0A6V8N526_9BACT</name>
<evidence type="ECO:0000256" key="5">
    <source>
        <dbReference type="ARBA" id="ARBA00022884"/>
    </source>
</evidence>
<organism evidence="13 14">
    <name type="scientific">Geomonas limicola</name>
    <dbReference type="NCBI Taxonomy" id="2740186"/>
    <lineage>
        <taxon>Bacteria</taxon>
        <taxon>Pseudomonadati</taxon>
        <taxon>Thermodesulfobacteriota</taxon>
        <taxon>Desulfuromonadia</taxon>
        <taxon>Geobacterales</taxon>
        <taxon>Geobacteraceae</taxon>
        <taxon>Geomonas</taxon>
    </lineage>
</organism>
<dbReference type="Gene3D" id="1.10.3090.10">
    <property type="entry name" value="cca-adding enzyme, domain 2"/>
    <property type="match status" value="1"/>
</dbReference>
<dbReference type="Proteomes" id="UP000587586">
    <property type="component" value="Unassembled WGS sequence"/>
</dbReference>
<evidence type="ECO:0000256" key="1">
    <source>
        <dbReference type="ARBA" id="ARBA00022664"/>
    </source>
</evidence>
<feature type="compositionally biased region" description="Low complexity" evidence="9">
    <location>
        <begin position="449"/>
        <end position="464"/>
    </location>
</feature>
<dbReference type="EMBL" id="BLXZ01000002">
    <property type="protein sequence ID" value="GFO67678.1"/>
    <property type="molecule type" value="Genomic_DNA"/>
</dbReference>
<dbReference type="GO" id="GO:0005524">
    <property type="term" value="F:ATP binding"/>
    <property type="evidence" value="ECO:0007669"/>
    <property type="project" value="UniProtKB-UniRule"/>
</dbReference>
<dbReference type="Gene3D" id="3.30.460.10">
    <property type="entry name" value="Beta Polymerase, domain 2"/>
    <property type="match status" value="1"/>
</dbReference>
<dbReference type="EC" id="2.7.7.19" evidence="7"/>
<feature type="domain" description="tRNA nucleotidyltransferase/poly(A) polymerase RNA and SrmB- binding" evidence="12">
    <location>
        <begin position="242"/>
        <end position="305"/>
    </location>
</feature>
<keyword evidence="3 7" id="KW-0547">Nucleotide-binding</keyword>
<keyword evidence="4 7" id="KW-0067">ATP-binding</keyword>
<dbReference type="InterPro" id="IPR025866">
    <property type="entry name" value="PolyA_pol_arg_C_dom"/>
</dbReference>
<comment type="catalytic activity">
    <reaction evidence="7">
        <text>RNA(n) + ATP = RNA(n)-3'-adenine ribonucleotide + diphosphate</text>
        <dbReference type="Rhea" id="RHEA:11332"/>
        <dbReference type="Rhea" id="RHEA-COMP:14527"/>
        <dbReference type="Rhea" id="RHEA-COMP:17347"/>
        <dbReference type="ChEBI" id="CHEBI:30616"/>
        <dbReference type="ChEBI" id="CHEBI:33019"/>
        <dbReference type="ChEBI" id="CHEBI:140395"/>
        <dbReference type="ChEBI" id="CHEBI:173115"/>
        <dbReference type="EC" id="2.7.7.19"/>
    </reaction>
</comment>
<dbReference type="RefSeq" id="WP_183360209.1">
    <property type="nucleotide sequence ID" value="NZ_BLXZ01000002.1"/>
</dbReference>
<evidence type="ECO:0000256" key="2">
    <source>
        <dbReference type="ARBA" id="ARBA00022679"/>
    </source>
</evidence>
<evidence type="ECO:0000256" key="8">
    <source>
        <dbReference type="RuleBase" id="RU003953"/>
    </source>
</evidence>
<dbReference type="InterPro" id="IPR010206">
    <property type="entry name" value="PolA_pol_I"/>
</dbReference>
<dbReference type="Pfam" id="PF12626">
    <property type="entry name" value="PolyA_pol_arg_C"/>
    <property type="match status" value="1"/>
</dbReference>
<feature type="domain" description="Poly A polymerase head" evidence="10">
    <location>
        <begin position="40"/>
        <end position="215"/>
    </location>
</feature>
<feature type="compositionally biased region" description="Basic residues" evidence="9">
    <location>
        <begin position="469"/>
        <end position="480"/>
    </location>
</feature>
<comment type="caution">
    <text evidence="13">The sequence shown here is derived from an EMBL/GenBank/DDBJ whole genome shotgun (WGS) entry which is preliminary data.</text>
</comment>
<accession>A0A6V8N526</accession>
<keyword evidence="2 7" id="KW-0808">Transferase</keyword>
<dbReference type="GO" id="GO:1990817">
    <property type="term" value="F:poly(A) RNA polymerase activity"/>
    <property type="evidence" value="ECO:0007669"/>
    <property type="project" value="UniProtKB-UniRule"/>
</dbReference>
<dbReference type="InterPro" id="IPR043519">
    <property type="entry name" value="NT_sf"/>
</dbReference>
<dbReference type="PANTHER" id="PTHR43051">
    <property type="entry name" value="POLYNUCLEOTIDE ADENYLYLTRANSFERASE FAMILY PROTEIN"/>
    <property type="match status" value="1"/>
</dbReference>
<evidence type="ECO:0000313" key="14">
    <source>
        <dbReference type="Proteomes" id="UP000587586"/>
    </source>
</evidence>